<dbReference type="HAMAP" id="MF_00802">
    <property type="entry name" value="GlnE"/>
    <property type="match status" value="1"/>
</dbReference>
<dbReference type="NCBIfam" id="NF010707">
    <property type="entry name" value="PRK14109.1"/>
    <property type="match status" value="1"/>
</dbReference>
<reference evidence="10 11" key="2">
    <citation type="submission" date="2019-08" db="EMBL/GenBank/DDBJ databases">
        <title>Amycolatopsis acidicola sp. nov., isolated from peat swamp forest soil.</title>
        <authorList>
            <person name="Srisuk N."/>
        </authorList>
    </citation>
    <scope>NUCLEOTIDE SEQUENCE [LARGE SCALE GENOMIC DNA]</scope>
    <source>
        <strain evidence="10 11">TBRC 6029</strain>
    </source>
</reference>
<feature type="domain" description="PII-uridylyltransferase/Glutamine-synthetase adenylyltransferase" evidence="9">
    <location>
        <begin position="846"/>
        <end position="988"/>
    </location>
</feature>
<feature type="domain" description="Glutamate-ammonia ligase adenylyltransferase repeated" evidence="8">
    <location>
        <begin position="87"/>
        <end position="315"/>
    </location>
</feature>
<dbReference type="InterPro" id="IPR005190">
    <property type="entry name" value="GlnE_rpt_dom"/>
</dbReference>
<comment type="cofactor">
    <cofactor evidence="7">
        <name>Mg(2+)</name>
        <dbReference type="ChEBI" id="CHEBI:18420"/>
    </cofactor>
</comment>
<name>A0A558C8H7_9PSEU</name>
<feature type="region of interest" description="Adenylyl transferase" evidence="7">
    <location>
        <begin position="495"/>
        <end position="992"/>
    </location>
</feature>
<feature type="region of interest" description="Adenylyl removase" evidence="7">
    <location>
        <begin position="1"/>
        <end position="487"/>
    </location>
</feature>
<dbReference type="Proteomes" id="UP000320011">
    <property type="component" value="Unassembled WGS sequence"/>
</dbReference>
<feature type="domain" description="Glutamate-ammonia ligase adenylyltransferase repeated" evidence="8">
    <location>
        <begin position="588"/>
        <end position="824"/>
    </location>
</feature>
<sequence>MAEQVRGAASPARYGLTDDRAEAQLRSLGWWGDGGPEPACIEVLTTLSRSADPDLALRGLDRLREADETGWRKLAEGLREDPSLRGRLIGVFGTSSALADFLVGCPHEWRRLARDKGTKKERYVDILLRSVQDAGTTLTHGAAEQALRMAYRGVLLEIAAADLGHLVESGLERPSYTEITDKLTALAEAALTTGLAVAHAELKVTDPDTARLAVIAMGKCGGHELNYVSDVDVVFVGEGDLPLATRLASTVMRVVGKACFEVDAALRPEGKAGALVRTLEGHTAYYRKWARTWEFQALLKARPVAGDPELGRQYAEMVDSLVWTAAERENFVADVQQMRRRVEKHVPSELADRELKLGRGGLRDVEFAVQLLQLVHGRADPELRSPSTMEALNALGARGYVGRADAAELEISYEFLRTVEHRLQLRRLRRTHLFPDHHETAELRVLARAIGIKAERGRSEGEVLVADFRRHAQRIRRLHEKLFYRPLLQSVASVPSEALRLTTKQAATRLAALGYAAPDGALQHIKALTAGVSRRASIQHTLLPVLLDLLADTPDPDGGLLAYRKVSEALEDTPWYLRVLRDEGAVVERLACLLGTARLVPDLLVRAPEVLQLLGDPAALAGREPEEVAKSLRAAVRRQPGLKAAVAAARSLRRHEMLRVAAADLLGLLDVRAVCEALSTVWVAVLQGALAAALRKRTAETGTAPAKIAVIGMGRLGGAELGYGSDADVLFVCEANDGAGDEEAVRFALIVAKTVQEMLGAPSADPPLHVDADLRPEGRGGPLVRTLDSYRAYYARWSQVWEAQALLRARFVAGDEELGTRFLAMVDPIRYPDQGLDPARVREVRRMKARVQDERMPKGADPTLHTKLGRGGLADVEWTVQLLQLRHAHAVPELRTTSTPAALAVLAESGYVDAEDAASLTEAWLLATHVRNASMLVRGKAVDQVPSSGRPLAAVARIMGYGEETDPGEFLDFYRRTTRRAHAIVERVFYED</sequence>
<keyword evidence="5 7" id="KW-0460">Magnesium</keyword>
<dbReference type="GO" id="GO:0000287">
    <property type="term" value="F:magnesium ion binding"/>
    <property type="evidence" value="ECO:0007669"/>
    <property type="project" value="UniProtKB-UniRule"/>
</dbReference>
<dbReference type="InterPro" id="IPR043519">
    <property type="entry name" value="NT_sf"/>
</dbReference>
<dbReference type="Gene3D" id="3.30.460.10">
    <property type="entry name" value="Beta Polymerase, domain 2"/>
    <property type="match status" value="2"/>
</dbReference>
<evidence type="ECO:0000256" key="4">
    <source>
        <dbReference type="ARBA" id="ARBA00022840"/>
    </source>
</evidence>
<keyword evidence="4 7" id="KW-0067">ATP-binding</keyword>
<keyword evidence="1 7" id="KW-0808">Transferase</keyword>
<dbReference type="InterPro" id="IPR013546">
    <property type="entry name" value="PII_UdlTrfase/GS_AdlTrfase"/>
</dbReference>
<keyword evidence="6 7" id="KW-0511">Multifunctional enzyme</keyword>
<comment type="function">
    <text evidence="7">Involved in the regulation of glutamine synthetase GlnA, a key enzyme in the process to assimilate ammonia. When cellular nitrogen levels are high, the C-terminal adenylyl transferase (AT) inactivates GlnA by covalent transfer of an adenylyl group from ATP to specific tyrosine residue of GlnA, thus reducing its activity. Conversely, when nitrogen levels are low, the N-terminal adenylyl removase (AR) activates GlnA by removing the adenylyl group by phosphorolysis, increasing its activity. The regulatory region of GlnE binds the signal transduction protein PII (GlnB) which indicates the nitrogen status of the cell.</text>
</comment>
<dbReference type="SUPFAM" id="SSF81593">
    <property type="entry name" value="Nucleotidyltransferase substrate binding subunit/domain"/>
    <property type="match status" value="2"/>
</dbReference>
<organism evidence="10 11">
    <name type="scientific">Amycolatopsis rhizosphaerae</name>
    <dbReference type="NCBI Taxonomy" id="2053003"/>
    <lineage>
        <taxon>Bacteria</taxon>
        <taxon>Bacillati</taxon>
        <taxon>Actinomycetota</taxon>
        <taxon>Actinomycetes</taxon>
        <taxon>Pseudonocardiales</taxon>
        <taxon>Pseudonocardiaceae</taxon>
        <taxon>Amycolatopsis</taxon>
    </lineage>
</organism>
<dbReference type="InterPro" id="IPR023057">
    <property type="entry name" value="GlnE"/>
</dbReference>
<gene>
    <name evidence="7" type="primary">glnE</name>
    <name evidence="10" type="ORF">FNH05_20835</name>
</gene>
<keyword evidence="11" id="KW-1185">Reference proteome</keyword>
<dbReference type="RefSeq" id="WP_144590385.1">
    <property type="nucleotide sequence ID" value="NZ_VJWX01000216.1"/>
</dbReference>
<dbReference type="PANTHER" id="PTHR30621:SF0">
    <property type="entry name" value="BIFUNCTIONAL GLUTAMINE SYNTHETASE ADENYLYLTRANSFERASE_ADENYLYL-REMOVING ENZYME"/>
    <property type="match status" value="1"/>
</dbReference>
<evidence type="ECO:0000259" key="9">
    <source>
        <dbReference type="Pfam" id="PF08335"/>
    </source>
</evidence>
<evidence type="ECO:0000313" key="11">
    <source>
        <dbReference type="Proteomes" id="UP000320011"/>
    </source>
</evidence>
<evidence type="ECO:0000256" key="5">
    <source>
        <dbReference type="ARBA" id="ARBA00022842"/>
    </source>
</evidence>
<evidence type="ECO:0000256" key="2">
    <source>
        <dbReference type="ARBA" id="ARBA00022695"/>
    </source>
</evidence>
<dbReference type="GO" id="GO:0000820">
    <property type="term" value="P:regulation of glutamine family amino acid metabolic process"/>
    <property type="evidence" value="ECO:0007669"/>
    <property type="project" value="UniProtKB-UniRule"/>
</dbReference>
<keyword evidence="3 7" id="KW-0547">Nucleotide-binding</keyword>
<feature type="domain" description="PII-uridylyltransferase/Glutamine-synthetase adenylyltransferase" evidence="9">
    <location>
        <begin position="336"/>
        <end position="483"/>
    </location>
</feature>
<dbReference type="CDD" id="cd05401">
    <property type="entry name" value="NT_GlnE_GlnD_like"/>
    <property type="match status" value="2"/>
</dbReference>
<evidence type="ECO:0000313" key="10">
    <source>
        <dbReference type="EMBL" id="TVT45093.1"/>
    </source>
</evidence>
<dbReference type="EC" id="2.7.7.42" evidence="7"/>
<proteinExistence type="inferred from homology"/>
<dbReference type="SUPFAM" id="SSF81301">
    <property type="entry name" value="Nucleotidyltransferase"/>
    <property type="match status" value="2"/>
</dbReference>
<dbReference type="GO" id="GO:0047388">
    <property type="term" value="F:[glutamine synthetase]-adenylyl-L-tyrosine phosphorylase activity"/>
    <property type="evidence" value="ECO:0007669"/>
    <property type="project" value="UniProtKB-EC"/>
</dbReference>
<dbReference type="Pfam" id="PF03710">
    <property type="entry name" value="GlnE"/>
    <property type="match status" value="2"/>
</dbReference>
<dbReference type="GO" id="GO:0005524">
    <property type="term" value="F:ATP binding"/>
    <property type="evidence" value="ECO:0007669"/>
    <property type="project" value="UniProtKB-UniRule"/>
</dbReference>
<dbReference type="AlphaFoldDB" id="A0A558C8H7"/>
<dbReference type="GO" id="GO:0008882">
    <property type="term" value="F:[glutamate-ammonia-ligase] adenylyltransferase activity"/>
    <property type="evidence" value="ECO:0007669"/>
    <property type="project" value="UniProtKB-UniRule"/>
</dbReference>
<evidence type="ECO:0000256" key="6">
    <source>
        <dbReference type="ARBA" id="ARBA00023268"/>
    </source>
</evidence>
<dbReference type="EMBL" id="VJWX01000216">
    <property type="protein sequence ID" value="TVT45093.1"/>
    <property type="molecule type" value="Genomic_DNA"/>
</dbReference>
<evidence type="ECO:0000256" key="7">
    <source>
        <dbReference type="HAMAP-Rule" id="MF_00802"/>
    </source>
</evidence>
<keyword evidence="2 7" id="KW-0548">Nucleotidyltransferase</keyword>
<reference evidence="10 11" key="1">
    <citation type="submission" date="2019-07" db="EMBL/GenBank/DDBJ databases">
        <authorList>
            <person name="Duangmal K."/>
            <person name="Teo W.F.A."/>
        </authorList>
    </citation>
    <scope>NUCLEOTIDE SEQUENCE [LARGE SCALE GENOMIC DNA]</scope>
    <source>
        <strain evidence="10 11">TBRC 6029</strain>
    </source>
</reference>
<comment type="catalytic activity">
    <reaction evidence="7">
        <text>[glutamine synthetase]-L-tyrosine + ATP = [glutamine synthetase]-O(4)-(5'-adenylyl)-L-tyrosine + diphosphate</text>
        <dbReference type="Rhea" id="RHEA:18589"/>
        <dbReference type="Rhea" id="RHEA-COMP:10660"/>
        <dbReference type="Rhea" id="RHEA-COMP:10661"/>
        <dbReference type="ChEBI" id="CHEBI:30616"/>
        <dbReference type="ChEBI" id="CHEBI:33019"/>
        <dbReference type="ChEBI" id="CHEBI:46858"/>
        <dbReference type="ChEBI" id="CHEBI:83624"/>
        <dbReference type="EC" id="2.7.7.42"/>
    </reaction>
</comment>
<dbReference type="Pfam" id="PF08335">
    <property type="entry name" value="GlnD_UR_UTase"/>
    <property type="match status" value="2"/>
</dbReference>
<evidence type="ECO:0000256" key="3">
    <source>
        <dbReference type="ARBA" id="ARBA00022741"/>
    </source>
</evidence>
<evidence type="ECO:0000259" key="8">
    <source>
        <dbReference type="Pfam" id="PF03710"/>
    </source>
</evidence>
<accession>A0A558C8H7</accession>
<dbReference type="GO" id="GO:0005829">
    <property type="term" value="C:cytosol"/>
    <property type="evidence" value="ECO:0007669"/>
    <property type="project" value="TreeGrafter"/>
</dbReference>
<comment type="caution">
    <text evidence="10">The sequence shown here is derived from an EMBL/GenBank/DDBJ whole genome shotgun (WGS) entry which is preliminary data.</text>
</comment>
<protein>
    <recommendedName>
        <fullName evidence="7">Bifunctional glutamine synthetase adenylyltransferase/adenylyl-removing enzyme</fullName>
    </recommendedName>
    <alternativeName>
        <fullName evidence="7">ATP:glutamine synthetase adenylyltransferase</fullName>
    </alternativeName>
    <alternativeName>
        <fullName evidence="7">ATase</fullName>
    </alternativeName>
    <domain>
        <recommendedName>
            <fullName evidence="7">Glutamine synthetase adenylyl-L-tyrosine phosphorylase</fullName>
            <ecNumber evidence="7">2.7.7.89</ecNumber>
        </recommendedName>
        <alternativeName>
            <fullName evidence="7">Adenylyl removase</fullName>
            <shortName evidence="7">AR</shortName>
            <shortName evidence="7">AT-N</shortName>
        </alternativeName>
    </domain>
    <domain>
        <recommendedName>
            <fullName evidence="7">Glutamine synthetase adenylyl transferase</fullName>
            <ecNumber evidence="7">2.7.7.42</ecNumber>
        </recommendedName>
        <alternativeName>
            <fullName evidence="7">Adenylyl transferase</fullName>
            <shortName evidence="7">AT</shortName>
            <shortName evidence="7">AT-C</shortName>
        </alternativeName>
    </domain>
</protein>
<dbReference type="OrthoDB" id="9759366at2"/>
<evidence type="ECO:0000256" key="1">
    <source>
        <dbReference type="ARBA" id="ARBA00022679"/>
    </source>
</evidence>
<comment type="similarity">
    <text evidence="7">Belongs to the GlnE family.</text>
</comment>
<comment type="catalytic activity">
    <reaction evidence="7">
        <text>[glutamine synthetase]-O(4)-(5'-adenylyl)-L-tyrosine + phosphate = [glutamine synthetase]-L-tyrosine + ADP</text>
        <dbReference type="Rhea" id="RHEA:43716"/>
        <dbReference type="Rhea" id="RHEA-COMP:10660"/>
        <dbReference type="Rhea" id="RHEA-COMP:10661"/>
        <dbReference type="ChEBI" id="CHEBI:43474"/>
        <dbReference type="ChEBI" id="CHEBI:46858"/>
        <dbReference type="ChEBI" id="CHEBI:83624"/>
        <dbReference type="ChEBI" id="CHEBI:456216"/>
        <dbReference type="EC" id="2.7.7.89"/>
    </reaction>
</comment>
<dbReference type="Gene3D" id="1.20.120.330">
    <property type="entry name" value="Nucleotidyltransferases domain 2"/>
    <property type="match status" value="2"/>
</dbReference>
<dbReference type="PANTHER" id="PTHR30621">
    <property type="entry name" value="GLUTAMINE SYNTHETASE ADENYLYLTRANSFERASE"/>
    <property type="match status" value="1"/>
</dbReference>
<dbReference type="EC" id="2.7.7.89" evidence="7"/>